<evidence type="ECO:0000256" key="3">
    <source>
        <dbReference type="ARBA" id="ARBA00012929"/>
    </source>
</evidence>
<sequence length="284" mass="31798">MKKRIVVTGATGQLGSEIKSIWPSDSAYELIFLGREELPLDDVEMIYARLRKYDPDVIIHAGAYTAVDLAESETDMADRVNNQASREIAKVAKECSAKLLYISTDYVFPGDVSLSLTEDQDTDPINAYGLSKLQGEQGIQAILPDSIIIRTSWVYSSFGKNFVKTMLNLMASRKSINVVNDQIGSPTYAKDLAKAIQHIIKSDNWQAGIYHYSNEGEASWFDFANKIKEFSGLACEVIPVDSNAFPTVAKRPKYSLLNKEKIKKTFQLEIPHWEVSLKEMWGGL</sequence>
<dbReference type="InterPro" id="IPR005913">
    <property type="entry name" value="dTDP_dehydrorham_reduct"/>
</dbReference>
<dbReference type="Gene3D" id="3.40.50.720">
    <property type="entry name" value="NAD(P)-binding Rossmann-like Domain"/>
    <property type="match status" value="1"/>
</dbReference>
<dbReference type="PANTHER" id="PTHR10491">
    <property type="entry name" value="DTDP-4-DEHYDRORHAMNOSE REDUCTASE"/>
    <property type="match status" value="1"/>
</dbReference>
<dbReference type="Proteomes" id="UP001363035">
    <property type="component" value="Unassembled WGS sequence"/>
</dbReference>
<feature type="domain" description="RmlD-like substrate binding" evidence="7">
    <location>
        <begin position="4"/>
        <end position="280"/>
    </location>
</feature>
<comment type="pathway">
    <text evidence="1 6">Carbohydrate biosynthesis; dTDP-L-rhamnose biosynthesis.</text>
</comment>
<gene>
    <name evidence="8" type="primary">rfbD</name>
    <name evidence="8" type="ORF">VJ786_02020</name>
</gene>
<reference evidence="8 9" key="1">
    <citation type="submission" date="2024-01" db="EMBL/GenBank/DDBJ databases">
        <title>Sphingobacterium tenebrionis sp. nov., a novel endophyte isolated from tenebrio molitor intestines.</title>
        <authorList>
            <person name="Zhang C."/>
        </authorList>
    </citation>
    <scope>NUCLEOTIDE SEQUENCE [LARGE SCALE GENOMIC DNA]</scope>
    <source>
        <strain evidence="8 9">PU5-4</strain>
    </source>
</reference>
<keyword evidence="9" id="KW-1185">Reference proteome</keyword>
<dbReference type="CDD" id="cd05254">
    <property type="entry name" value="dTDP_HR_like_SDR_e"/>
    <property type="match status" value="1"/>
</dbReference>
<keyword evidence="6" id="KW-0521">NADP</keyword>
<dbReference type="NCBIfam" id="TIGR01214">
    <property type="entry name" value="rmlD"/>
    <property type="match status" value="1"/>
</dbReference>
<dbReference type="SUPFAM" id="SSF51735">
    <property type="entry name" value="NAD(P)-binding Rossmann-fold domains"/>
    <property type="match status" value="1"/>
</dbReference>
<dbReference type="EC" id="1.1.1.133" evidence="3 6"/>
<evidence type="ECO:0000259" key="7">
    <source>
        <dbReference type="Pfam" id="PF04321"/>
    </source>
</evidence>
<dbReference type="GO" id="GO:0008831">
    <property type="term" value="F:dTDP-4-dehydrorhamnose reductase activity"/>
    <property type="evidence" value="ECO:0007669"/>
    <property type="project" value="UniProtKB-EC"/>
</dbReference>
<dbReference type="PANTHER" id="PTHR10491:SF4">
    <property type="entry name" value="METHIONINE ADENOSYLTRANSFERASE 2 SUBUNIT BETA"/>
    <property type="match status" value="1"/>
</dbReference>
<comment type="catalytic activity">
    <reaction evidence="5">
        <text>dTDP-beta-L-rhamnose + NADP(+) = dTDP-4-dehydro-beta-L-rhamnose + NADPH + H(+)</text>
        <dbReference type="Rhea" id="RHEA:21796"/>
        <dbReference type="ChEBI" id="CHEBI:15378"/>
        <dbReference type="ChEBI" id="CHEBI:57510"/>
        <dbReference type="ChEBI" id="CHEBI:57783"/>
        <dbReference type="ChEBI" id="CHEBI:58349"/>
        <dbReference type="ChEBI" id="CHEBI:62830"/>
        <dbReference type="EC" id="1.1.1.133"/>
    </reaction>
</comment>
<dbReference type="InterPro" id="IPR036291">
    <property type="entry name" value="NAD(P)-bd_dom_sf"/>
</dbReference>
<evidence type="ECO:0000256" key="2">
    <source>
        <dbReference type="ARBA" id="ARBA00010944"/>
    </source>
</evidence>
<comment type="caution">
    <text evidence="8">The sequence shown here is derived from an EMBL/GenBank/DDBJ whole genome shotgun (WGS) entry which is preliminary data.</text>
</comment>
<comment type="similarity">
    <text evidence="2 6">Belongs to the dTDP-4-dehydrorhamnose reductase family.</text>
</comment>
<dbReference type="InterPro" id="IPR029903">
    <property type="entry name" value="RmlD-like-bd"/>
</dbReference>
<evidence type="ECO:0000256" key="1">
    <source>
        <dbReference type="ARBA" id="ARBA00004781"/>
    </source>
</evidence>
<proteinExistence type="inferred from homology"/>
<accession>A0ABU8I1R5</accession>
<comment type="function">
    <text evidence="6">Catalyzes the reduction of dTDP-6-deoxy-L-lyxo-4-hexulose to yield dTDP-L-rhamnose.</text>
</comment>
<dbReference type="Pfam" id="PF04321">
    <property type="entry name" value="RmlD_sub_bind"/>
    <property type="match status" value="1"/>
</dbReference>
<organism evidence="8 9">
    <name type="scientific">Sphingobacterium tenebrionis</name>
    <dbReference type="NCBI Taxonomy" id="3111775"/>
    <lineage>
        <taxon>Bacteria</taxon>
        <taxon>Pseudomonadati</taxon>
        <taxon>Bacteroidota</taxon>
        <taxon>Sphingobacteriia</taxon>
        <taxon>Sphingobacteriales</taxon>
        <taxon>Sphingobacteriaceae</taxon>
        <taxon>Sphingobacterium</taxon>
    </lineage>
</organism>
<evidence type="ECO:0000313" key="9">
    <source>
        <dbReference type="Proteomes" id="UP001363035"/>
    </source>
</evidence>
<protein>
    <recommendedName>
        <fullName evidence="4 6">dTDP-4-dehydrorhamnose reductase</fullName>
        <ecNumber evidence="3 6">1.1.1.133</ecNumber>
    </recommendedName>
</protein>
<evidence type="ECO:0000256" key="4">
    <source>
        <dbReference type="ARBA" id="ARBA00017099"/>
    </source>
</evidence>
<name>A0ABU8I1R5_9SPHI</name>
<dbReference type="RefSeq" id="WP_336557119.1">
    <property type="nucleotide sequence ID" value="NZ_JAYLLN010000003.1"/>
</dbReference>
<evidence type="ECO:0000256" key="6">
    <source>
        <dbReference type="RuleBase" id="RU364082"/>
    </source>
</evidence>
<evidence type="ECO:0000256" key="5">
    <source>
        <dbReference type="ARBA" id="ARBA00048200"/>
    </source>
</evidence>
<dbReference type="EMBL" id="JAYLLN010000003">
    <property type="protein sequence ID" value="MEI5983672.1"/>
    <property type="molecule type" value="Genomic_DNA"/>
</dbReference>
<dbReference type="Gene3D" id="3.90.25.10">
    <property type="entry name" value="UDP-galactose 4-epimerase, domain 1"/>
    <property type="match status" value="1"/>
</dbReference>
<evidence type="ECO:0000313" key="8">
    <source>
        <dbReference type="EMBL" id="MEI5983672.1"/>
    </source>
</evidence>
<keyword evidence="6 8" id="KW-0560">Oxidoreductase</keyword>